<proteinExistence type="predicted"/>
<evidence type="ECO:0000256" key="1">
    <source>
        <dbReference type="SAM" id="MobiDB-lite"/>
    </source>
</evidence>
<dbReference type="Proteomes" id="UP000476310">
    <property type="component" value="Unassembled WGS sequence"/>
</dbReference>
<dbReference type="InterPro" id="IPR013974">
    <property type="entry name" value="SAF"/>
</dbReference>
<keyword evidence="2" id="KW-1133">Transmembrane helix</keyword>
<evidence type="ECO:0000313" key="5">
    <source>
        <dbReference type="Proteomes" id="UP000476310"/>
    </source>
</evidence>
<keyword evidence="4" id="KW-0282">Flagellum</keyword>
<keyword evidence="4" id="KW-0969">Cilium</keyword>
<sequence>MSPSRPRGAGSGLPGARRSDPQQRPVAATGGVRRRPGWVWAGVGTVVVSAVGFVLVTSMVGEREKVLVLARDVPAGHVLDVGDLRQVEVASETGVVSAADRGRVLGRRARVPLVAGALLAPGQFGGARAFPPKGQSEVAFAIEAGSASPGVVRGDRVAVLEGPGGTATGEREEETAAPVVGTVIGAKAAESPGGVRVVTVLVETGAVRRAAGMEHPRVVVLPADGREAP</sequence>
<comment type="caution">
    <text evidence="4">The sequence shown here is derived from an EMBL/GenBank/DDBJ whole genome shotgun (WGS) entry which is preliminary data.</text>
</comment>
<gene>
    <name evidence="4" type="ORF">G4H13_11765</name>
</gene>
<dbReference type="CDD" id="cd11614">
    <property type="entry name" value="SAF_CpaB_FlgA_like"/>
    <property type="match status" value="1"/>
</dbReference>
<reference evidence="4" key="1">
    <citation type="submission" date="2020-02" db="EMBL/GenBank/DDBJ databases">
        <title>A new Streptomyces sp. for controlling soil-borne diseases.</title>
        <authorList>
            <person name="Li X."/>
            <person name="Tian Y."/>
            <person name="Gao K."/>
        </authorList>
    </citation>
    <scope>NUCLEOTIDE SEQUENCE [LARGE SCALE GENOMIC DNA]</scope>
    <source>
        <strain evidence="4">0250</strain>
    </source>
</reference>
<evidence type="ECO:0000256" key="2">
    <source>
        <dbReference type="SAM" id="Phobius"/>
    </source>
</evidence>
<organism evidence="4 5">
    <name type="scientific">Streptomyces rhizosphaericus</name>
    <dbReference type="NCBI Taxonomy" id="114699"/>
    <lineage>
        <taxon>Bacteria</taxon>
        <taxon>Bacillati</taxon>
        <taxon>Actinomycetota</taxon>
        <taxon>Actinomycetes</taxon>
        <taxon>Kitasatosporales</taxon>
        <taxon>Streptomycetaceae</taxon>
        <taxon>Streptomyces</taxon>
        <taxon>Streptomyces violaceusniger group</taxon>
    </lineage>
</organism>
<name>A0A6G4ACW6_9ACTN</name>
<dbReference type="EMBL" id="JAAIKT010000010">
    <property type="protein sequence ID" value="NEW71058.1"/>
    <property type="molecule type" value="Genomic_DNA"/>
</dbReference>
<keyword evidence="2" id="KW-0812">Transmembrane</keyword>
<dbReference type="SMART" id="SM00858">
    <property type="entry name" value="SAF"/>
    <property type="match status" value="1"/>
</dbReference>
<dbReference type="Pfam" id="PF08666">
    <property type="entry name" value="SAF"/>
    <property type="match status" value="1"/>
</dbReference>
<evidence type="ECO:0000313" key="4">
    <source>
        <dbReference type="EMBL" id="NEW71058.1"/>
    </source>
</evidence>
<dbReference type="AlphaFoldDB" id="A0A6G4ACW6"/>
<protein>
    <submittedName>
        <fullName evidence="4">Flagellar biosynthesis protein FlgA</fullName>
    </submittedName>
</protein>
<keyword evidence="4" id="KW-0966">Cell projection</keyword>
<feature type="domain" description="SAF" evidence="3">
    <location>
        <begin position="64"/>
        <end position="125"/>
    </location>
</feature>
<keyword evidence="5" id="KW-1185">Reference proteome</keyword>
<accession>A0A6G4ACW6</accession>
<keyword evidence="2" id="KW-0472">Membrane</keyword>
<feature type="region of interest" description="Disordered" evidence="1">
    <location>
        <begin position="1"/>
        <end position="31"/>
    </location>
</feature>
<feature type="transmembrane region" description="Helical" evidence="2">
    <location>
        <begin position="38"/>
        <end position="61"/>
    </location>
</feature>
<evidence type="ECO:0000259" key="3">
    <source>
        <dbReference type="SMART" id="SM00858"/>
    </source>
</evidence>